<dbReference type="FunFam" id="3.30.559.10:FF:000023">
    <property type="entry name" value="Non-ribosomal peptide synthetase"/>
    <property type="match status" value="3"/>
</dbReference>
<dbReference type="InterPro" id="IPR001242">
    <property type="entry name" value="Condensation_dom"/>
</dbReference>
<dbReference type="CDD" id="cd12114">
    <property type="entry name" value="A_NRPS_TlmIV_like"/>
    <property type="match status" value="2"/>
</dbReference>
<dbReference type="CDD" id="cd19535">
    <property type="entry name" value="Cyc_NRPS"/>
    <property type="match status" value="3"/>
</dbReference>
<dbReference type="PROSITE" id="PS00012">
    <property type="entry name" value="PHOSPHOPANTETHEINE"/>
    <property type="match status" value="4"/>
</dbReference>
<dbReference type="PANTHER" id="PTHR45527">
    <property type="entry name" value="NONRIBOSOMAL PEPTIDE SYNTHETASE"/>
    <property type="match status" value="1"/>
</dbReference>
<dbReference type="Gene3D" id="1.10.1200.10">
    <property type="entry name" value="ACP-like"/>
    <property type="match status" value="4"/>
</dbReference>
<evidence type="ECO:0000256" key="2">
    <source>
        <dbReference type="ARBA" id="ARBA00005102"/>
    </source>
</evidence>
<protein>
    <recommendedName>
        <fullName evidence="4">Phenyloxazoline synthase MbtB</fullName>
    </recommendedName>
    <alternativeName>
        <fullName evidence="8">Mycobactin synthetase protein B</fullName>
    </alternativeName>
</protein>
<dbReference type="GO" id="GO:0031177">
    <property type="term" value="F:phosphopantetheine binding"/>
    <property type="evidence" value="ECO:0007669"/>
    <property type="project" value="InterPro"/>
</dbReference>
<comment type="cofactor">
    <cofactor evidence="1">
        <name>pantetheine 4'-phosphate</name>
        <dbReference type="ChEBI" id="CHEBI:47942"/>
    </cofactor>
</comment>
<dbReference type="InterPro" id="IPR020845">
    <property type="entry name" value="AMP-binding_CS"/>
</dbReference>
<gene>
    <name evidence="10" type="ORF">HLB23_00525</name>
</gene>
<dbReference type="PANTHER" id="PTHR45527:SF10">
    <property type="entry name" value="PYOCHELIN SYNTHASE PCHF"/>
    <property type="match status" value="1"/>
</dbReference>
<keyword evidence="6" id="KW-0597">Phosphoprotein</keyword>
<dbReference type="GO" id="GO:0044550">
    <property type="term" value="P:secondary metabolite biosynthetic process"/>
    <property type="evidence" value="ECO:0007669"/>
    <property type="project" value="TreeGrafter"/>
</dbReference>
<evidence type="ECO:0000313" key="10">
    <source>
        <dbReference type="EMBL" id="NNH68381.1"/>
    </source>
</evidence>
<dbReference type="UniPathway" id="UPA00011"/>
<comment type="pathway">
    <text evidence="2">Siderophore biosynthesis; mycobactin biosynthesis.</text>
</comment>
<dbReference type="InterPro" id="IPR045851">
    <property type="entry name" value="AMP-bd_C_sf"/>
</dbReference>
<evidence type="ECO:0000259" key="9">
    <source>
        <dbReference type="PROSITE" id="PS50075"/>
    </source>
</evidence>
<dbReference type="InterPro" id="IPR036736">
    <property type="entry name" value="ACP-like_sf"/>
</dbReference>
<dbReference type="GO" id="GO:0043041">
    <property type="term" value="P:amino acid activation for nonribosomal peptide biosynthetic process"/>
    <property type="evidence" value="ECO:0007669"/>
    <property type="project" value="TreeGrafter"/>
</dbReference>
<proteinExistence type="inferred from homology"/>
<dbReference type="SUPFAM" id="SSF52777">
    <property type="entry name" value="CoA-dependent acyltransferases"/>
    <property type="match status" value="6"/>
</dbReference>
<dbReference type="FunFam" id="3.40.50.12780:FF:000012">
    <property type="entry name" value="Non-ribosomal peptide synthetase"/>
    <property type="match status" value="3"/>
</dbReference>
<dbReference type="NCBIfam" id="NF003417">
    <property type="entry name" value="PRK04813.1"/>
    <property type="match status" value="3"/>
</dbReference>
<evidence type="ECO:0000256" key="4">
    <source>
        <dbReference type="ARBA" id="ARBA00016743"/>
    </source>
</evidence>
<evidence type="ECO:0000313" key="11">
    <source>
        <dbReference type="Proteomes" id="UP000586827"/>
    </source>
</evidence>
<comment type="similarity">
    <text evidence="3">Belongs to the ATP-dependent AMP-binding enzyme family. MbtB subfamily.</text>
</comment>
<dbReference type="EMBL" id="JABELX010000001">
    <property type="protein sequence ID" value="NNH68381.1"/>
    <property type="molecule type" value="Genomic_DNA"/>
</dbReference>
<dbReference type="FunFam" id="3.30.300.30:FF:000015">
    <property type="entry name" value="Nonribosomal peptide synthase SidD"/>
    <property type="match status" value="1"/>
</dbReference>
<feature type="domain" description="Carrier" evidence="9">
    <location>
        <begin position="3164"/>
        <end position="3239"/>
    </location>
</feature>
<evidence type="ECO:0000256" key="7">
    <source>
        <dbReference type="ARBA" id="ARBA00022598"/>
    </source>
</evidence>
<dbReference type="InterPro" id="IPR000873">
    <property type="entry name" value="AMP-dep_synth/lig_dom"/>
</dbReference>
<sequence length="3247" mass="354922">MQEQLRSPRVRTTKKVDWGNSVGSLRQAVSELTGVPVEELTDTANLLELGLDSVTIMRISGLMRRTGHPVEFRDLVRNPSIGSWWKLLHRSESDTEVQPLADTAVEPLVVDPSAPFPLAVMQHAFWIGRTRAHQLGDVAAHLYGEFDHEGGLELDRLESAVRALLVRHPMLRVAIDAAGMQRVTEDGHRPGLVVHDLRELPEPERARRLAQTRDALSHQRMDVTAGEVFDLQVSLLPEGRTRLHLDLDMIAADALSLRNLLADLTALYQNGPSALPALEYSYGQYLADRGRARAAAREQAREWWQSRLSELPAPPELPLLTSEAATGGPRIDRRHYWLSPERTALLRKRAQHAGLTTASALATVFAETLGVWSSADRFLLNLPVFDREPLHDEVDRMVGDFSSSVLLDVDLSASMSVTQRGQAITERLREVLGYAAYTGVEVLRDLSRAGGGERVLAPVVYTSALSLGELYAPEVRQCLGEPSWTVSQGPQVWLDAQVTEFNGGILLNWDARVSLFPAGMLDAMFDAYVGFVDLLLDDEGAWDREAPWPVDPPRFDEAAAMPGRAERRGIQHRITPLHQRFFARAVADPQRTALLADGAEISYGELAMRARRMARLLQDKGIGRGDSVAITLPKGVDQMVATLGVLAAGATYVPSGIDIPPARRERVYRMAGARLVITDEATAAVGSWPEDIDLVFPARSRTADPVADIVEVDPEDVMYVIFTSGSTGLPKGVEVSHRAVANTVDAVNRRFGIGADDRTIALSALDFDLSAYDLFAFLAFGGSVVVVDEARRRDAAAWAELIRQWDVTVVSAVPALLDMLLIAADESGLGTALRVVMLGGDRVTVDLPDRLRRLVPGCRFAGLGGMTEAAIHATVCEVDTVDPDWSSVPYGIPLSHAHCRVVDGHDRDRPVWAPGELWVAGGGLAHGYRGDPARTAEKFVDHDGVRWYRTGDLVRYQPDGTLEFLGRTDHQVKIRGHRIELGEIEAVLANHPRITAAAAAVVEHPARALAAVVVADALDDGDVDDAALRDWLGERLPGYMIPRFFVRRPELPITRNGKIDRASVHAALTAANGNATAGTGSAIVNTVALPTGRRERIAAEAWRALLGVDDIRRDDDFFTLGGDSLLATRLIRRLAADGVGAELAQLFTNPTLAAFAATLTFGTVAASPVIAFDPRGRHEPFPLTDIQVAYWLGRSPDFDLGGIGAQLYIEYDWPDLDVARLEAAWNRLIDRHAMLRAVVGADGMQRVLEDVPAYRISVVEGPVEVCREEMSGGLLDADVWPLFDVRVVREGENVRVCAVFDTLIADGLSALVLLAEWQRLYADPDIELPAVGLEFRDYVMSCAPSDEQVRAGLAYWRSRLAALPPGPQLPLRVLPAQAGQPRFRRREVRLDTDTWRRIVARARGYGVTPSVVLLACYTWVLGGWSAQRDLTVTLTRFDRREVHPDIMRVVGDFSSLLLVADHPAVGEGWLGRARRLQEQLWSDLDHQQVSAVRVLRELARENEAPVEPMPVVFTSMLGVDDDLASSVRWPDHTRTQTPQVWLDHQVIELPDGVVLSWDSVDELFPEGMVDDMLATYHDHVCQLADVDWERPLPDVLPVLPARQQTVRDRINDTDRPQPGNAATSPASLLHTPMFDIATSDPERVAIIDGDTTVGFGELADHAGRIAALLIEHGVRPGATVAVSAARGATQVAALYGVLATGAAYVPIAKDQPTQRRNAIIEHAGVSVVLTDDVAGHPDGVRVVAIADAGRQRRAPVYRGAGTDLAYVIFTSGSTGVPKGVEITHGSAVNTLDDLRCRYDFGPDDRVLAVAATDFDLSVFDLFGVLAAGGSVVLVADADRRDPRRWLELTRAQQVTLWNSVPAMLDMLLTVAESGPGLSPTLRLALVSGDWVGLDLPGRLTALSETCRLIALGGATEASIWSNFFEVENVESDWVSIPYGRPLHNQRFRVVDESGHDRPDWVPGELLIGGTGVARGYRGDPELTAAKFFEEAGVRWYRTGDLGRYRSDGVLEFLGRADRQVKIRGHRVELGEVEHAITAHPGVRRAIALAVGERSRARLVAFVEPAVPEELPAFLADRVPSGWMPDLIGLADPPLTGNGKIDHAALVRRAESITAADESGRGEPVRPGLETRIAQIWQQLLGGAVPGRDTGFFGAGGDSLSATRLIGRLHRELGLTSTLREFFTTPTIAGLVRNQSPAEVTASPAPWLSTDSERLFEPFPLTDIQVAYWLGRSPDFDLGGIGAQLYIEYDWPDLDVARLEAAWNRLIDRHGMLRAVVGADGMQRVLEEVPSYRIPVVEGPVEVCREEMSGGLLDAAVWPLFDVRVVRDGENVRVCAVFDTLIADGLSTLVLISEWTRLYAEPDVELASLAIEFRDYATQCLPSSDEVRTALSYWRSRLAELPPGPQLPLRVPPAAVERPRFRRREVRMDSATWRRIVTRAREYGVTPSAVLLACYTWVLGGWSAQRDLTVTLTRFDRREVHPDIMRVVGDFSSLLLVADHPAEGEGWLGRARRLQEQLWSDLDHQQISAVRVLRELARENEVPVEPVPVVFTSMLGVDDDLVRSVRWPDHTRTQTPQVWLDHQVIELPDGVVLSWDSVDELFPDGMVDDMFATYHDHVLRLADVDWEQSLPDVLPVLPARQDLVRARVNDTVGPRPEQTPGGGLLHTPIFDIAAADPHRTAIIDGDITVSFGELAEHSRRIAALLIEYGIRPGATVAVSAARGATQVAAIYGVLAAGAAYVPIAKDQPAQRRTAIIEQSRVSVVLTDDLAGHADQSLERVAVVAIAAARRYPPAPVHRGAVTDLAYVIFTSGSTGVPKGVEITHGSAVNTLDDLRCRYDFGPDDRVLAVAATDFDLSVFDLFGVLAAGGSAVLINDEDRRDPRRWLESTRAHQVTLWNSVPAMLDMLLTVAESGPGLSPTLRLALVSGDWVGLDLPDRLTALSRNCRLVALGGATEAAIWSNLFEVAAVPPEWTSIPYGHPLRNQRYRVVDESGDDRPDWVPGELLIGGAGVARGYRGETALTVASFFEEAGIRWYRTGDLGRYRPDGTLEFLGRADRQVKIRGHRVELGEVEHAITAHPGVRRAIALAVGERSRTRLVAFVEPAVPEELPAFLADRVPSGWMPDLIGLADPPLTGNGKIDHAALVRRAESNTAADESVPHSGEPLRAGIETSIGQIWQQILGGAVPGRDTGFFGVGGDSLSATRLVSRLERELGITVTLREFFTTPTIAGITHNQPQSGIDLEEGAL</sequence>
<dbReference type="Gene3D" id="3.40.50.12780">
    <property type="entry name" value="N-terminal domain of ligase-like"/>
    <property type="match status" value="3"/>
</dbReference>
<dbReference type="PROSITE" id="PS50075">
    <property type="entry name" value="CARRIER"/>
    <property type="match status" value="4"/>
</dbReference>
<dbReference type="Gene3D" id="3.30.559.30">
    <property type="entry name" value="Nonribosomal peptide synthetase, condensation domain"/>
    <property type="match status" value="3"/>
</dbReference>
<comment type="caution">
    <text evidence="10">The sequence shown here is derived from an EMBL/GenBank/DDBJ whole genome shotgun (WGS) entry which is preliminary data.</text>
</comment>
<dbReference type="FunFam" id="3.30.559.30:FF:000006">
    <property type="entry name" value="Yersiniabactin polyketide/non-ribosomal peptide synthetase"/>
    <property type="match status" value="3"/>
</dbReference>
<evidence type="ECO:0000256" key="3">
    <source>
        <dbReference type="ARBA" id="ARBA00007380"/>
    </source>
</evidence>
<evidence type="ECO:0000256" key="8">
    <source>
        <dbReference type="ARBA" id="ARBA00033440"/>
    </source>
</evidence>
<feature type="domain" description="Carrier" evidence="9">
    <location>
        <begin position="16"/>
        <end position="92"/>
    </location>
</feature>
<dbReference type="Pfam" id="PF13193">
    <property type="entry name" value="AMP-binding_C"/>
    <property type="match status" value="1"/>
</dbReference>
<keyword evidence="11" id="KW-1185">Reference proteome</keyword>
<dbReference type="GO" id="GO:0000036">
    <property type="term" value="F:acyl carrier activity"/>
    <property type="evidence" value="ECO:0007669"/>
    <property type="project" value="TreeGrafter"/>
</dbReference>
<dbReference type="InterPro" id="IPR020806">
    <property type="entry name" value="PKS_PP-bd"/>
</dbReference>
<dbReference type="InterPro" id="IPR006162">
    <property type="entry name" value="Ppantetheine_attach_site"/>
</dbReference>
<dbReference type="SUPFAM" id="SSF47336">
    <property type="entry name" value="ACP-like"/>
    <property type="match status" value="4"/>
</dbReference>
<dbReference type="Gene3D" id="3.30.559.10">
    <property type="entry name" value="Chloramphenicol acetyltransferase-like domain"/>
    <property type="match status" value="3"/>
</dbReference>
<dbReference type="GO" id="GO:0016874">
    <property type="term" value="F:ligase activity"/>
    <property type="evidence" value="ECO:0007669"/>
    <property type="project" value="UniProtKB-KW"/>
</dbReference>
<dbReference type="InterPro" id="IPR023213">
    <property type="entry name" value="CAT-like_dom_sf"/>
</dbReference>
<dbReference type="Pfam" id="PF00501">
    <property type="entry name" value="AMP-binding"/>
    <property type="match status" value="3"/>
</dbReference>
<reference evidence="10 11" key="1">
    <citation type="submission" date="2020-05" db="EMBL/GenBank/DDBJ databases">
        <title>MicrobeNet Type strains.</title>
        <authorList>
            <person name="Nicholson A.C."/>
        </authorList>
    </citation>
    <scope>NUCLEOTIDE SEQUENCE [LARGE SCALE GENOMIC DNA]</scope>
    <source>
        <strain evidence="10 11">JCM 3224</strain>
    </source>
</reference>
<dbReference type="InterPro" id="IPR042099">
    <property type="entry name" value="ANL_N_sf"/>
</dbReference>
<dbReference type="NCBIfam" id="TIGR01733">
    <property type="entry name" value="AA-adenyl-dom"/>
    <property type="match status" value="3"/>
</dbReference>
<keyword evidence="5" id="KW-0596">Phosphopantetheine</keyword>
<dbReference type="Pfam" id="PF00550">
    <property type="entry name" value="PP-binding"/>
    <property type="match status" value="4"/>
</dbReference>
<evidence type="ECO:0000256" key="6">
    <source>
        <dbReference type="ARBA" id="ARBA00022553"/>
    </source>
</evidence>
<dbReference type="Pfam" id="PF00668">
    <property type="entry name" value="Condensation"/>
    <property type="match status" value="3"/>
</dbReference>
<dbReference type="InterPro" id="IPR025110">
    <property type="entry name" value="AMP-bd_C"/>
</dbReference>
<dbReference type="GO" id="GO:0005737">
    <property type="term" value="C:cytoplasm"/>
    <property type="evidence" value="ECO:0007669"/>
    <property type="project" value="TreeGrafter"/>
</dbReference>
<dbReference type="RefSeq" id="WP_170264159.1">
    <property type="nucleotide sequence ID" value="NZ_JABELX010000001.1"/>
</dbReference>
<accession>A0A849C5Y2</accession>
<dbReference type="SUPFAM" id="SSF56801">
    <property type="entry name" value="Acetyl-CoA synthetase-like"/>
    <property type="match status" value="3"/>
</dbReference>
<evidence type="ECO:0000256" key="1">
    <source>
        <dbReference type="ARBA" id="ARBA00001957"/>
    </source>
</evidence>
<evidence type="ECO:0000256" key="5">
    <source>
        <dbReference type="ARBA" id="ARBA00022450"/>
    </source>
</evidence>
<dbReference type="InterPro" id="IPR009081">
    <property type="entry name" value="PP-bd_ACP"/>
</dbReference>
<name>A0A849C5Y2_9NOCA</name>
<dbReference type="InterPro" id="IPR057737">
    <property type="entry name" value="Condensation_MtbB-like"/>
</dbReference>
<dbReference type="SMART" id="SM00823">
    <property type="entry name" value="PKS_PP"/>
    <property type="match status" value="3"/>
</dbReference>
<dbReference type="PROSITE" id="PS00455">
    <property type="entry name" value="AMP_BINDING"/>
    <property type="match status" value="3"/>
</dbReference>
<keyword evidence="7" id="KW-0436">Ligase</keyword>
<dbReference type="InterPro" id="IPR010071">
    <property type="entry name" value="AA_adenyl_dom"/>
</dbReference>
<feature type="domain" description="Carrier" evidence="9">
    <location>
        <begin position="1089"/>
        <end position="1163"/>
    </location>
</feature>
<feature type="domain" description="Carrier" evidence="9">
    <location>
        <begin position="2123"/>
        <end position="2198"/>
    </location>
</feature>
<organism evidence="10 11">
    <name type="scientific">Nocardia uniformis</name>
    <dbReference type="NCBI Taxonomy" id="53432"/>
    <lineage>
        <taxon>Bacteria</taxon>
        <taxon>Bacillati</taxon>
        <taxon>Actinomycetota</taxon>
        <taxon>Actinomycetes</taxon>
        <taxon>Mycobacteriales</taxon>
        <taxon>Nocardiaceae</taxon>
        <taxon>Nocardia</taxon>
    </lineage>
</organism>
<dbReference type="Proteomes" id="UP000586827">
    <property type="component" value="Unassembled WGS sequence"/>
</dbReference>
<dbReference type="Gene3D" id="3.30.300.30">
    <property type="match status" value="3"/>
</dbReference>